<proteinExistence type="predicted"/>
<dbReference type="InterPro" id="IPR043205">
    <property type="entry name" value="CYB561/CYBRD1-like"/>
</dbReference>
<keyword evidence="4" id="KW-0349">Heme</keyword>
<evidence type="ECO:0000256" key="3">
    <source>
        <dbReference type="ARBA" id="ARBA00022448"/>
    </source>
</evidence>
<dbReference type="AlphaFoldDB" id="A0A815LQR2"/>
<feature type="transmembrane region" description="Helical" evidence="11">
    <location>
        <begin position="86"/>
        <end position="107"/>
    </location>
</feature>
<dbReference type="InterPro" id="IPR006593">
    <property type="entry name" value="Cyt_b561/ferric_Rdtase_TM"/>
</dbReference>
<feature type="transmembrane region" description="Helical" evidence="11">
    <location>
        <begin position="16"/>
        <end position="35"/>
    </location>
</feature>
<gene>
    <name evidence="13" type="ORF">XAT740_LOCUS34714</name>
</gene>
<dbReference type="Pfam" id="PF03188">
    <property type="entry name" value="Cytochrom_B561"/>
    <property type="match status" value="1"/>
</dbReference>
<evidence type="ECO:0000256" key="4">
    <source>
        <dbReference type="ARBA" id="ARBA00022617"/>
    </source>
</evidence>
<keyword evidence="7" id="KW-0249">Electron transport</keyword>
<dbReference type="GO" id="GO:0016491">
    <property type="term" value="F:oxidoreductase activity"/>
    <property type="evidence" value="ECO:0007669"/>
    <property type="project" value="InterPro"/>
</dbReference>
<keyword evidence="8 11" id="KW-1133">Transmembrane helix</keyword>
<evidence type="ECO:0000313" key="14">
    <source>
        <dbReference type="Proteomes" id="UP000663828"/>
    </source>
</evidence>
<organism evidence="13 14">
    <name type="scientific">Adineta ricciae</name>
    <name type="common">Rotifer</name>
    <dbReference type="NCBI Taxonomy" id="249248"/>
    <lineage>
        <taxon>Eukaryota</taxon>
        <taxon>Metazoa</taxon>
        <taxon>Spiralia</taxon>
        <taxon>Gnathifera</taxon>
        <taxon>Rotifera</taxon>
        <taxon>Eurotatoria</taxon>
        <taxon>Bdelloidea</taxon>
        <taxon>Adinetida</taxon>
        <taxon>Adinetidae</taxon>
        <taxon>Adineta</taxon>
    </lineage>
</organism>
<evidence type="ECO:0000259" key="12">
    <source>
        <dbReference type="PROSITE" id="PS50939"/>
    </source>
</evidence>
<comment type="cofactor">
    <cofactor evidence="1">
        <name>heme b</name>
        <dbReference type="ChEBI" id="CHEBI:60344"/>
    </cofactor>
</comment>
<feature type="domain" description="Cytochrome b561" evidence="12">
    <location>
        <begin position="19"/>
        <end position="222"/>
    </location>
</feature>
<dbReference type="PANTHER" id="PTHR10106">
    <property type="entry name" value="CYTOCHROME B561-RELATED"/>
    <property type="match status" value="1"/>
</dbReference>
<dbReference type="Proteomes" id="UP000663828">
    <property type="component" value="Unassembled WGS sequence"/>
</dbReference>
<evidence type="ECO:0000256" key="6">
    <source>
        <dbReference type="ARBA" id="ARBA00022723"/>
    </source>
</evidence>
<evidence type="ECO:0000256" key="5">
    <source>
        <dbReference type="ARBA" id="ARBA00022692"/>
    </source>
</evidence>
<dbReference type="PROSITE" id="PS50939">
    <property type="entry name" value="CYTOCHROME_B561"/>
    <property type="match status" value="1"/>
</dbReference>
<keyword evidence="3" id="KW-0813">Transport</keyword>
<feature type="transmembrane region" description="Helical" evidence="11">
    <location>
        <begin position="163"/>
        <end position="181"/>
    </location>
</feature>
<evidence type="ECO:0000256" key="2">
    <source>
        <dbReference type="ARBA" id="ARBA00004141"/>
    </source>
</evidence>
<feature type="transmembrane region" description="Helical" evidence="11">
    <location>
        <begin position="201"/>
        <end position="222"/>
    </location>
</feature>
<evidence type="ECO:0000256" key="9">
    <source>
        <dbReference type="ARBA" id="ARBA00023004"/>
    </source>
</evidence>
<dbReference type="SMART" id="SM00665">
    <property type="entry name" value="B561"/>
    <property type="match status" value="1"/>
</dbReference>
<evidence type="ECO:0000313" key="13">
    <source>
        <dbReference type="EMBL" id="CAF1411848.1"/>
    </source>
</evidence>
<dbReference type="Gene3D" id="1.20.120.1770">
    <property type="match status" value="1"/>
</dbReference>
<feature type="transmembrane region" description="Helical" evidence="11">
    <location>
        <begin position="55"/>
        <end position="74"/>
    </location>
</feature>
<evidence type="ECO:0000256" key="11">
    <source>
        <dbReference type="SAM" id="Phobius"/>
    </source>
</evidence>
<keyword evidence="14" id="KW-1185">Reference proteome</keyword>
<evidence type="ECO:0000256" key="1">
    <source>
        <dbReference type="ARBA" id="ARBA00001970"/>
    </source>
</evidence>
<protein>
    <recommendedName>
        <fullName evidence="12">Cytochrome b561 domain-containing protein</fullName>
    </recommendedName>
</protein>
<dbReference type="EMBL" id="CAJNOR010003419">
    <property type="protein sequence ID" value="CAF1411848.1"/>
    <property type="molecule type" value="Genomic_DNA"/>
</dbReference>
<keyword evidence="5 11" id="KW-0812">Transmembrane</keyword>
<feature type="transmembrane region" description="Helical" evidence="11">
    <location>
        <begin position="127"/>
        <end position="151"/>
    </location>
</feature>
<accession>A0A815LQR2</accession>
<dbReference type="FunFam" id="1.20.120.1770:FF:000001">
    <property type="entry name" value="Cytochrome b reductase 1"/>
    <property type="match status" value="1"/>
</dbReference>
<keyword evidence="9" id="KW-0408">Iron</keyword>
<comment type="caution">
    <text evidence="13">The sequence shown here is derived from an EMBL/GenBank/DDBJ whole genome shotgun (WGS) entry which is preliminary data.</text>
</comment>
<dbReference type="GO" id="GO:0016020">
    <property type="term" value="C:membrane"/>
    <property type="evidence" value="ECO:0007669"/>
    <property type="project" value="UniProtKB-SubCell"/>
</dbReference>
<keyword evidence="6" id="KW-0479">Metal-binding</keyword>
<evidence type="ECO:0000256" key="10">
    <source>
        <dbReference type="ARBA" id="ARBA00023136"/>
    </source>
</evidence>
<evidence type="ECO:0000256" key="8">
    <source>
        <dbReference type="ARBA" id="ARBA00022989"/>
    </source>
</evidence>
<dbReference type="GO" id="GO:0046872">
    <property type="term" value="F:metal ion binding"/>
    <property type="evidence" value="ECO:0007669"/>
    <property type="project" value="UniProtKB-KW"/>
</dbReference>
<sequence length="236" mass="26918">MYTLVGRNPESSYRKLLFLGELLGFLSVVSVGLLFDKRISTNTYDWQTNPFSYHPLMMTLGLLFCYGNAMLLYRTFRTTPKLIVKILHAIFLLVSLAGGLIGFTAIIRSKQLGKRSHFMSYHSWIGLITLSLFVLQWICGFICFLVPQLSLDIRKAYMPSHRLWGKVIFLSAVVAILTGLSEHGTTSSFFAANDSQRVRRLMMNFYGIFTGLFALIIIYLLSNDEYQRPPEKDAQT</sequence>
<keyword evidence="10 11" id="KW-0472">Membrane</keyword>
<dbReference type="PANTHER" id="PTHR10106:SF0">
    <property type="entry name" value="LD36721P"/>
    <property type="match status" value="1"/>
</dbReference>
<reference evidence="13" key="1">
    <citation type="submission" date="2021-02" db="EMBL/GenBank/DDBJ databases">
        <authorList>
            <person name="Nowell W R."/>
        </authorList>
    </citation>
    <scope>NUCLEOTIDE SEQUENCE</scope>
</reference>
<name>A0A815LQR2_ADIRI</name>
<comment type="subcellular location">
    <subcellularLocation>
        <location evidence="2">Membrane</location>
        <topology evidence="2">Multi-pass membrane protein</topology>
    </subcellularLocation>
</comment>
<evidence type="ECO:0000256" key="7">
    <source>
        <dbReference type="ARBA" id="ARBA00022982"/>
    </source>
</evidence>